<feature type="signal peptide" evidence="1">
    <location>
        <begin position="1"/>
        <end position="20"/>
    </location>
</feature>
<gene>
    <name evidence="2" type="ORF">SAMN04487988_102189</name>
</gene>
<proteinExistence type="predicted"/>
<evidence type="ECO:0000313" key="3">
    <source>
        <dbReference type="Proteomes" id="UP000199642"/>
    </source>
</evidence>
<keyword evidence="3" id="KW-1185">Reference proteome</keyword>
<evidence type="ECO:0000256" key="1">
    <source>
        <dbReference type="SAM" id="SignalP"/>
    </source>
</evidence>
<reference evidence="3" key="1">
    <citation type="submission" date="2016-10" db="EMBL/GenBank/DDBJ databases">
        <authorList>
            <person name="Varghese N."/>
            <person name="Submissions S."/>
        </authorList>
    </citation>
    <scope>NUCLEOTIDE SEQUENCE [LARGE SCALE GENOMIC DNA]</scope>
    <source>
        <strain evidence="3">DSM 19315</strain>
    </source>
</reference>
<evidence type="ECO:0000313" key="2">
    <source>
        <dbReference type="EMBL" id="SFG25288.1"/>
    </source>
</evidence>
<dbReference type="OrthoDB" id="9779074at2"/>
<sequence length="402" mass="45614">MHKSKTLLILFTLCSLALKAQDKSKNVSQTSTYQSYTEVRAIENPDSLLIKARELLKQDKQFAPAWVLIGKAYNTKSQMPHPKKEVFADSAKIAAQKALELDPESPEALSFAALQDFLNGKIASSRNYQYALNTTLTISRGLSFNNLNEGRLTEAYKWSDASFTAYPDASWALRYHGVVAYTLGFYEEAEHCYQKIISSAKNIDLDAHYKLAHLYLATNQNTKATEQYELFRKRRYYAENRMHLSSFLFASQLGVFLGKYEEALEDLNLFLEETHNYWVPPQVFGYQLTTLMALLQQKAGKDIESKTALSQSQKKAEALLAQGNEGYGVQLDLAAVYALEGNNEKAMQHLSKAVEKGFRDAEWLKRNPLFESVKETDQFNTLLQQIGAFVITDTEKINSIRK</sequence>
<dbReference type="SUPFAM" id="SSF48452">
    <property type="entry name" value="TPR-like"/>
    <property type="match status" value="1"/>
</dbReference>
<dbReference type="AlphaFoldDB" id="A0A1I2QAG2"/>
<organism evidence="2 3">
    <name type="scientific">Algoriphagus hitonicola</name>
    <dbReference type="NCBI Taxonomy" id="435880"/>
    <lineage>
        <taxon>Bacteria</taxon>
        <taxon>Pseudomonadati</taxon>
        <taxon>Bacteroidota</taxon>
        <taxon>Cytophagia</taxon>
        <taxon>Cytophagales</taxon>
        <taxon>Cyclobacteriaceae</taxon>
        <taxon>Algoriphagus</taxon>
    </lineage>
</organism>
<dbReference type="InterPro" id="IPR011990">
    <property type="entry name" value="TPR-like_helical_dom_sf"/>
</dbReference>
<keyword evidence="1" id="KW-0732">Signal</keyword>
<dbReference type="NCBIfam" id="NF047558">
    <property type="entry name" value="TPR_END_plus"/>
    <property type="match status" value="1"/>
</dbReference>
<dbReference type="Proteomes" id="UP000199642">
    <property type="component" value="Unassembled WGS sequence"/>
</dbReference>
<dbReference type="EMBL" id="FOPC01000002">
    <property type="protein sequence ID" value="SFG25288.1"/>
    <property type="molecule type" value="Genomic_DNA"/>
</dbReference>
<name>A0A1I2QAG2_9BACT</name>
<dbReference type="PANTHER" id="PTHR12558">
    <property type="entry name" value="CELL DIVISION CYCLE 16,23,27"/>
    <property type="match status" value="1"/>
</dbReference>
<dbReference type="PANTHER" id="PTHR12558:SF13">
    <property type="entry name" value="CELL DIVISION CYCLE PROTEIN 27 HOMOLOG"/>
    <property type="match status" value="1"/>
</dbReference>
<dbReference type="Gene3D" id="1.25.40.10">
    <property type="entry name" value="Tetratricopeptide repeat domain"/>
    <property type="match status" value="1"/>
</dbReference>
<evidence type="ECO:0008006" key="4">
    <source>
        <dbReference type="Google" id="ProtNLM"/>
    </source>
</evidence>
<protein>
    <recommendedName>
        <fullName evidence="4">Tetratricopeptide repeat-containing protein</fullName>
    </recommendedName>
</protein>
<feature type="chain" id="PRO_5011790335" description="Tetratricopeptide repeat-containing protein" evidence="1">
    <location>
        <begin position="21"/>
        <end position="402"/>
    </location>
</feature>
<dbReference type="RefSeq" id="WP_092788958.1">
    <property type="nucleotide sequence ID" value="NZ_FOPC01000002.1"/>
</dbReference>
<accession>A0A1I2QAG2</accession>
<dbReference type="STRING" id="435880.SAMN04487988_102189"/>